<dbReference type="PANTHER" id="PTHR46401">
    <property type="entry name" value="GLYCOSYLTRANSFERASE WBBK-RELATED"/>
    <property type="match status" value="1"/>
</dbReference>
<dbReference type="PANTHER" id="PTHR46401:SF2">
    <property type="entry name" value="GLYCOSYLTRANSFERASE WBBK-RELATED"/>
    <property type="match status" value="1"/>
</dbReference>
<dbReference type="Gene3D" id="3.40.50.2000">
    <property type="entry name" value="Glycogen Phosphorylase B"/>
    <property type="match status" value="2"/>
</dbReference>
<dbReference type="InterPro" id="IPR001296">
    <property type="entry name" value="Glyco_trans_1"/>
</dbReference>
<sequence length="361" mass="39106">MEGVRVAYTLEQCWHRVPGGTAVSAIEVARALPAVRPDIELVGVSGRHGEDPSVTFDISIDVAGLPASGPLLYELSLRCNQPRVERAIPDIDLVHCTSIIPFATKKKMVATVHDLAFLHHPEFFTKRGNDVFRRSIKVLKKRADMLLCSSMATVNDCLESGFSPDRIRLVSLGVRAIDVTADETRQVRKHYSLPENYLLFVGTLEPRKNLERLVRALSTRTDLPPLVVAGAAGWGEVGVPPSHDVQFVGHVEERFLPALYAGASALCYPSVWEGFGLPILEAMAQGVPVVTSKGTSTEEVAGGAAQLVDPLDIESIANGVVMALANREELADLGRNRAKAMSWEATALATAQVYNEVIAHS</sequence>
<dbReference type="GO" id="GO:0016757">
    <property type="term" value="F:glycosyltransferase activity"/>
    <property type="evidence" value="ECO:0007669"/>
    <property type="project" value="InterPro"/>
</dbReference>
<evidence type="ECO:0000259" key="2">
    <source>
        <dbReference type="Pfam" id="PF00534"/>
    </source>
</evidence>
<dbReference type="SUPFAM" id="SSF53756">
    <property type="entry name" value="UDP-Glycosyltransferase/glycogen phosphorylase"/>
    <property type="match status" value="1"/>
</dbReference>
<dbReference type="CDD" id="cd03809">
    <property type="entry name" value="GT4_MtfB-like"/>
    <property type="match status" value="1"/>
</dbReference>
<name>A0A6J6L1N7_9ZZZZ</name>
<accession>A0A6J6L1N7</accession>
<proteinExistence type="predicted"/>
<evidence type="ECO:0000256" key="1">
    <source>
        <dbReference type="ARBA" id="ARBA00022679"/>
    </source>
</evidence>
<feature type="domain" description="Glycosyl transferase family 1" evidence="2">
    <location>
        <begin position="194"/>
        <end position="338"/>
    </location>
</feature>
<feature type="domain" description="Glycosyltransferase subfamily 4-like N-terminal" evidence="3">
    <location>
        <begin position="18"/>
        <end position="174"/>
    </location>
</feature>
<evidence type="ECO:0000313" key="4">
    <source>
        <dbReference type="EMBL" id="CAB4654275.1"/>
    </source>
</evidence>
<dbReference type="Pfam" id="PF13439">
    <property type="entry name" value="Glyco_transf_4"/>
    <property type="match status" value="1"/>
</dbReference>
<reference evidence="4" key="1">
    <citation type="submission" date="2020-05" db="EMBL/GenBank/DDBJ databases">
        <authorList>
            <person name="Chiriac C."/>
            <person name="Salcher M."/>
            <person name="Ghai R."/>
            <person name="Kavagutti S V."/>
        </authorList>
    </citation>
    <scope>NUCLEOTIDE SEQUENCE</scope>
</reference>
<evidence type="ECO:0000259" key="3">
    <source>
        <dbReference type="Pfam" id="PF13439"/>
    </source>
</evidence>
<dbReference type="AlphaFoldDB" id="A0A6J6L1N7"/>
<dbReference type="InterPro" id="IPR028098">
    <property type="entry name" value="Glyco_trans_4-like_N"/>
</dbReference>
<gene>
    <name evidence="4" type="ORF">UFOPK2166_01006</name>
</gene>
<protein>
    <submittedName>
        <fullName evidence="4">Unannotated protein</fullName>
    </submittedName>
</protein>
<organism evidence="4">
    <name type="scientific">freshwater metagenome</name>
    <dbReference type="NCBI Taxonomy" id="449393"/>
    <lineage>
        <taxon>unclassified sequences</taxon>
        <taxon>metagenomes</taxon>
        <taxon>ecological metagenomes</taxon>
    </lineage>
</organism>
<dbReference type="GO" id="GO:0009103">
    <property type="term" value="P:lipopolysaccharide biosynthetic process"/>
    <property type="evidence" value="ECO:0007669"/>
    <property type="project" value="TreeGrafter"/>
</dbReference>
<keyword evidence="1" id="KW-0808">Transferase</keyword>
<dbReference type="Pfam" id="PF00534">
    <property type="entry name" value="Glycos_transf_1"/>
    <property type="match status" value="1"/>
</dbReference>
<dbReference type="EMBL" id="CAEZWB010000144">
    <property type="protein sequence ID" value="CAB4654275.1"/>
    <property type="molecule type" value="Genomic_DNA"/>
</dbReference>